<evidence type="ECO:0000256" key="1">
    <source>
        <dbReference type="SAM" id="MobiDB-lite"/>
    </source>
</evidence>
<proteinExistence type="predicted"/>
<reference evidence="3 4" key="1">
    <citation type="submission" date="2020-08" db="EMBL/GenBank/DDBJ databases">
        <title>Sequencing the genomes of 1000 actinobacteria strains.</title>
        <authorList>
            <person name="Klenk H.-P."/>
        </authorList>
    </citation>
    <scope>NUCLEOTIDE SEQUENCE [LARGE SCALE GENOMIC DNA]</scope>
    <source>
        <strain evidence="3 4">DSM 45584</strain>
    </source>
</reference>
<dbReference type="InterPro" id="IPR036388">
    <property type="entry name" value="WH-like_DNA-bd_sf"/>
</dbReference>
<dbReference type="RefSeq" id="WP_184731531.1">
    <property type="nucleotide sequence ID" value="NZ_JACHIW010000002.1"/>
</dbReference>
<feature type="region of interest" description="Disordered" evidence="1">
    <location>
        <begin position="148"/>
        <end position="177"/>
    </location>
</feature>
<dbReference type="AlphaFoldDB" id="A0A840QJJ9"/>
<evidence type="ECO:0000313" key="3">
    <source>
        <dbReference type="EMBL" id="MBB5159239.1"/>
    </source>
</evidence>
<name>A0A840QJJ9_9PSEU</name>
<dbReference type="PRINTS" id="PR00598">
    <property type="entry name" value="HTHMARR"/>
</dbReference>
<dbReference type="PROSITE" id="PS50995">
    <property type="entry name" value="HTH_MARR_2"/>
    <property type="match status" value="1"/>
</dbReference>
<protein>
    <submittedName>
        <fullName evidence="3">DNA-binding MarR family transcriptional regulator</fullName>
    </submittedName>
</protein>
<dbReference type="PANTHER" id="PTHR33164">
    <property type="entry name" value="TRANSCRIPTIONAL REGULATOR, MARR FAMILY"/>
    <property type="match status" value="1"/>
</dbReference>
<dbReference type="GO" id="GO:0003700">
    <property type="term" value="F:DNA-binding transcription factor activity"/>
    <property type="evidence" value="ECO:0007669"/>
    <property type="project" value="InterPro"/>
</dbReference>
<organism evidence="3 4">
    <name type="scientific">Saccharopolyspora phatthalungensis</name>
    <dbReference type="NCBI Taxonomy" id="664693"/>
    <lineage>
        <taxon>Bacteria</taxon>
        <taxon>Bacillati</taxon>
        <taxon>Actinomycetota</taxon>
        <taxon>Actinomycetes</taxon>
        <taxon>Pseudonocardiales</taxon>
        <taxon>Pseudonocardiaceae</taxon>
        <taxon>Saccharopolyspora</taxon>
    </lineage>
</organism>
<dbReference type="EMBL" id="JACHIW010000002">
    <property type="protein sequence ID" value="MBB5159239.1"/>
    <property type="molecule type" value="Genomic_DNA"/>
</dbReference>
<dbReference type="InterPro" id="IPR036390">
    <property type="entry name" value="WH_DNA-bd_sf"/>
</dbReference>
<gene>
    <name evidence="3" type="ORF">BJ970_006838</name>
</gene>
<accession>A0A840QJJ9</accession>
<comment type="caution">
    <text evidence="3">The sequence shown here is derived from an EMBL/GenBank/DDBJ whole genome shotgun (WGS) entry which is preliminary data.</text>
</comment>
<dbReference type="Gene3D" id="1.10.10.10">
    <property type="entry name" value="Winged helix-like DNA-binding domain superfamily/Winged helix DNA-binding domain"/>
    <property type="match status" value="1"/>
</dbReference>
<dbReference type="SUPFAM" id="SSF46785">
    <property type="entry name" value="Winged helix' DNA-binding domain"/>
    <property type="match status" value="1"/>
</dbReference>
<dbReference type="SMART" id="SM00347">
    <property type="entry name" value="HTH_MARR"/>
    <property type="match status" value="1"/>
</dbReference>
<dbReference type="Pfam" id="PF12802">
    <property type="entry name" value="MarR_2"/>
    <property type="match status" value="1"/>
</dbReference>
<dbReference type="GO" id="GO:0006950">
    <property type="term" value="P:response to stress"/>
    <property type="evidence" value="ECO:0007669"/>
    <property type="project" value="TreeGrafter"/>
</dbReference>
<dbReference type="Proteomes" id="UP000584374">
    <property type="component" value="Unassembled WGS sequence"/>
</dbReference>
<dbReference type="InterPro" id="IPR000835">
    <property type="entry name" value="HTH_MarR-typ"/>
</dbReference>
<evidence type="ECO:0000313" key="4">
    <source>
        <dbReference type="Proteomes" id="UP000584374"/>
    </source>
</evidence>
<sequence length="177" mass="19180">MDANGDGAGPHPQEGAAFLLAQLGAHAAELFAQRIARSDLTPAQAGLLRLLARTPGRSQRELADVLGMPPSRFVPFVDDLERRGLLERRKNPSDRRLYALFLTNDGTELLSRLRVEAAAHEEQICAALTPSEHQKLTGLLRRLAQQQGLSPGVHPGYRSMRTSGTPAPDRVPPEPAG</sequence>
<keyword evidence="3" id="KW-0238">DNA-binding</keyword>
<dbReference type="PANTHER" id="PTHR33164:SF89">
    <property type="entry name" value="MARR FAMILY REGULATORY PROTEIN"/>
    <property type="match status" value="1"/>
</dbReference>
<dbReference type="InterPro" id="IPR039422">
    <property type="entry name" value="MarR/SlyA-like"/>
</dbReference>
<keyword evidence="4" id="KW-1185">Reference proteome</keyword>
<feature type="domain" description="HTH marR-type" evidence="2">
    <location>
        <begin position="13"/>
        <end position="145"/>
    </location>
</feature>
<dbReference type="GO" id="GO:0003677">
    <property type="term" value="F:DNA binding"/>
    <property type="evidence" value="ECO:0007669"/>
    <property type="project" value="UniProtKB-KW"/>
</dbReference>
<evidence type="ECO:0000259" key="2">
    <source>
        <dbReference type="PROSITE" id="PS50995"/>
    </source>
</evidence>